<reference evidence="2 3" key="1">
    <citation type="journal article" date="2019" name="Int. J. Syst. Evol. Microbiol.">
        <title>The Global Catalogue of Microorganisms (GCM) 10K type strain sequencing project: providing services to taxonomists for standard genome sequencing and annotation.</title>
        <authorList>
            <consortium name="The Broad Institute Genomics Platform"/>
            <consortium name="The Broad Institute Genome Sequencing Center for Infectious Disease"/>
            <person name="Wu L."/>
            <person name="Ma J."/>
        </authorList>
    </citation>
    <scope>NUCLEOTIDE SEQUENCE [LARGE SCALE GENOMIC DNA]</scope>
    <source>
        <strain evidence="2 3">CGMCC 1.12237</strain>
    </source>
</reference>
<evidence type="ECO:0000313" key="2">
    <source>
        <dbReference type="EMBL" id="MFC5367656.1"/>
    </source>
</evidence>
<organism evidence="2 3">
    <name type="scientific">Salinirubrum litoreum</name>
    <dbReference type="NCBI Taxonomy" id="1126234"/>
    <lineage>
        <taxon>Archaea</taxon>
        <taxon>Methanobacteriati</taxon>
        <taxon>Methanobacteriota</taxon>
        <taxon>Stenosarchaea group</taxon>
        <taxon>Halobacteria</taxon>
        <taxon>Halobacteriales</taxon>
        <taxon>Haloferacaceae</taxon>
        <taxon>Salinirubrum</taxon>
    </lineage>
</organism>
<proteinExistence type="predicted"/>
<evidence type="ECO:0008006" key="4">
    <source>
        <dbReference type="Google" id="ProtNLM"/>
    </source>
</evidence>
<name>A0ABD5RCY8_9EURY</name>
<accession>A0ABD5RCY8</accession>
<feature type="compositionally biased region" description="Acidic residues" evidence="1">
    <location>
        <begin position="1"/>
        <end position="18"/>
    </location>
</feature>
<dbReference type="EMBL" id="JBHSKX010000002">
    <property type="protein sequence ID" value="MFC5367656.1"/>
    <property type="molecule type" value="Genomic_DNA"/>
</dbReference>
<feature type="region of interest" description="Disordered" evidence="1">
    <location>
        <begin position="1"/>
        <end position="39"/>
    </location>
</feature>
<comment type="caution">
    <text evidence="2">The sequence shown here is derived from an EMBL/GenBank/DDBJ whole genome shotgun (WGS) entry which is preliminary data.</text>
</comment>
<keyword evidence="3" id="KW-1185">Reference proteome</keyword>
<dbReference type="Proteomes" id="UP001596201">
    <property type="component" value="Unassembled WGS sequence"/>
</dbReference>
<dbReference type="AlphaFoldDB" id="A0ABD5RCY8"/>
<evidence type="ECO:0000313" key="3">
    <source>
        <dbReference type="Proteomes" id="UP001596201"/>
    </source>
</evidence>
<evidence type="ECO:0000256" key="1">
    <source>
        <dbReference type="SAM" id="MobiDB-lite"/>
    </source>
</evidence>
<sequence length="200" mass="20981">MGVPEEADETGDEGDGTDGEPRQDPASPTATITTEDPELSDLPVTLVAGDAEGYVGRETVVVGVPNANETDLPAPPWSREYAIRLGVSGTTLAVDLRPAGLSLPTRLLAAVLRPLGVADPDVPGSFGPPLGPVDARLREAVQSDAVLASVQMATDGDDDRVLAGRCLVHAPAPGVRTLHFRYDREFVTCDGPVELPVRRE</sequence>
<protein>
    <recommendedName>
        <fullName evidence="4">UbiC transcription regulator-associated domain-containing protein</fullName>
    </recommendedName>
</protein>
<dbReference type="RefSeq" id="WP_227229902.1">
    <property type="nucleotide sequence ID" value="NZ_JAJCVJ010000002.1"/>
</dbReference>
<gene>
    <name evidence="2" type="ORF">ACFPJ5_11985</name>
</gene>